<gene>
    <name evidence="2" type="ORF">SSLN_LOCUS16675</name>
</gene>
<accession>A0A183TJM7</accession>
<feature type="region of interest" description="Disordered" evidence="1">
    <location>
        <begin position="23"/>
        <end position="47"/>
    </location>
</feature>
<dbReference type="AlphaFoldDB" id="A0A183TJM7"/>
<dbReference type="EMBL" id="UYSU01041388">
    <property type="protein sequence ID" value="VDM03061.1"/>
    <property type="molecule type" value="Genomic_DNA"/>
</dbReference>
<evidence type="ECO:0000313" key="4">
    <source>
        <dbReference type="WBParaSite" id="SSLN_0001731001-mRNA-1"/>
    </source>
</evidence>
<dbReference type="OrthoDB" id="410381at2759"/>
<name>A0A183TJM7_SCHSO</name>
<evidence type="ECO:0000313" key="3">
    <source>
        <dbReference type="Proteomes" id="UP000275846"/>
    </source>
</evidence>
<reference evidence="4" key="1">
    <citation type="submission" date="2016-06" db="UniProtKB">
        <authorList>
            <consortium name="WormBaseParasite"/>
        </authorList>
    </citation>
    <scope>IDENTIFICATION</scope>
</reference>
<dbReference type="WBParaSite" id="SSLN_0001731001-mRNA-1">
    <property type="protein sequence ID" value="SSLN_0001731001-mRNA-1"/>
    <property type="gene ID" value="SSLN_0001731001"/>
</dbReference>
<proteinExistence type="predicted"/>
<evidence type="ECO:0000256" key="1">
    <source>
        <dbReference type="SAM" id="MobiDB-lite"/>
    </source>
</evidence>
<organism evidence="4">
    <name type="scientific">Schistocephalus solidus</name>
    <name type="common">Tapeworm</name>
    <dbReference type="NCBI Taxonomy" id="70667"/>
    <lineage>
        <taxon>Eukaryota</taxon>
        <taxon>Metazoa</taxon>
        <taxon>Spiralia</taxon>
        <taxon>Lophotrochozoa</taxon>
        <taxon>Platyhelminthes</taxon>
        <taxon>Cestoda</taxon>
        <taxon>Eucestoda</taxon>
        <taxon>Diphyllobothriidea</taxon>
        <taxon>Diphyllobothriidae</taxon>
        <taxon>Schistocephalus</taxon>
    </lineage>
</organism>
<feature type="compositionally biased region" description="Basic and acidic residues" evidence="1">
    <location>
        <begin position="28"/>
        <end position="42"/>
    </location>
</feature>
<protein>
    <submittedName>
        <fullName evidence="2 4">Uncharacterized protein</fullName>
    </submittedName>
</protein>
<sequence length="135" mass="15346">MLLWPPLTSTQLSPVAPRSWALPSDHSLGNHHDRRAKPDSPRSNRPKLRTALVTREWARYKVNITVLSETRFSKQGQLEEVGAGYTFFWSGRPKAERRDAGVAFAIWNDIVGRLPCMPQGINDRLMSLRLPLRGD</sequence>
<keyword evidence="3" id="KW-1185">Reference proteome</keyword>
<reference evidence="2 3" key="2">
    <citation type="submission" date="2018-11" db="EMBL/GenBank/DDBJ databases">
        <authorList>
            <consortium name="Pathogen Informatics"/>
        </authorList>
    </citation>
    <scope>NUCLEOTIDE SEQUENCE [LARGE SCALE GENOMIC DNA]</scope>
    <source>
        <strain evidence="2 3">NST_G2</strain>
    </source>
</reference>
<dbReference type="Proteomes" id="UP000275846">
    <property type="component" value="Unassembled WGS sequence"/>
</dbReference>
<evidence type="ECO:0000313" key="2">
    <source>
        <dbReference type="EMBL" id="VDM03061.1"/>
    </source>
</evidence>